<sequence>MNGSSRVKSYHYISSDGKTIGPITETEVKKLLLEESINIDTLVWDGNGDWKPIKDTDLAEGTSSITPPPPPPPPQNQSTGNNSRDIGGLTNSLAWGIALSSFVSIVLGLIAYIAAIIMAFIDHKKCKKQGIDISPKWMIFIPILYLWKRSKKFEDNKKIFWIGCAGIVVSVLFIFSEIGNLSGNSYIEENSCEQVTDMVRFGSYITGLDEFGGDNVRCEEVNVDLKISDSKYYATAILNTGDAIDITIRTDGDQVQASIGRE</sequence>
<evidence type="ECO:0000259" key="3">
    <source>
        <dbReference type="Pfam" id="PF14237"/>
    </source>
</evidence>
<evidence type="ECO:0000313" key="4">
    <source>
        <dbReference type="EMBL" id="KAF0567531.1"/>
    </source>
</evidence>
<dbReference type="RefSeq" id="WP_160023614.1">
    <property type="nucleotide sequence ID" value="NZ_VZIZ01000042.1"/>
</dbReference>
<evidence type="ECO:0000313" key="5">
    <source>
        <dbReference type="Proteomes" id="UP000471465"/>
    </source>
</evidence>
<dbReference type="Pfam" id="PF14237">
    <property type="entry name" value="GYF_2"/>
    <property type="match status" value="1"/>
</dbReference>
<keyword evidence="5" id="KW-1185">Reference proteome</keyword>
<evidence type="ECO:0000256" key="1">
    <source>
        <dbReference type="SAM" id="MobiDB-lite"/>
    </source>
</evidence>
<feature type="compositionally biased region" description="Pro residues" evidence="1">
    <location>
        <begin position="66"/>
        <end position="75"/>
    </location>
</feature>
<feature type="region of interest" description="Disordered" evidence="1">
    <location>
        <begin position="56"/>
        <end position="83"/>
    </location>
</feature>
<accession>A0A6N7BX38</accession>
<keyword evidence="2" id="KW-0472">Membrane</keyword>
<dbReference type="InterPro" id="IPR025640">
    <property type="entry name" value="GYF_2"/>
</dbReference>
<feature type="domain" description="GYF" evidence="3">
    <location>
        <begin position="12"/>
        <end position="56"/>
    </location>
</feature>
<dbReference type="Proteomes" id="UP000471465">
    <property type="component" value="Unassembled WGS sequence"/>
</dbReference>
<organism evidence="4 5">
    <name type="scientific">Psychrobacter nivimaris</name>
    <dbReference type="NCBI Taxonomy" id="281738"/>
    <lineage>
        <taxon>Bacteria</taxon>
        <taxon>Pseudomonadati</taxon>
        <taxon>Pseudomonadota</taxon>
        <taxon>Gammaproteobacteria</taxon>
        <taxon>Moraxellales</taxon>
        <taxon>Moraxellaceae</taxon>
        <taxon>Psychrobacter</taxon>
    </lineage>
</organism>
<proteinExistence type="predicted"/>
<feature type="transmembrane region" description="Helical" evidence="2">
    <location>
        <begin position="159"/>
        <end position="176"/>
    </location>
</feature>
<feature type="transmembrane region" description="Helical" evidence="2">
    <location>
        <begin position="93"/>
        <end position="121"/>
    </location>
</feature>
<gene>
    <name evidence="4" type="ORF">FQV37_2139</name>
</gene>
<comment type="caution">
    <text evidence="4">The sequence shown here is derived from an EMBL/GenBank/DDBJ whole genome shotgun (WGS) entry which is preliminary data.</text>
</comment>
<name>A0A6N7BX38_9GAMM</name>
<protein>
    <recommendedName>
        <fullName evidence="3">GYF domain-containing protein</fullName>
    </recommendedName>
</protein>
<dbReference type="AlphaFoldDB" id="A0A6N7BX38"/>
<evidence type="ECO:0000256" key="2">
    <source>
        <dbReference type="SAM" id="Phobius"/>
    </source>
</evidence>
<keyword evidence="2" id="KW-1133">Transmembrane helix</keyword>
<dbReference type="EMBL" id="VZIZ01000042">
    <property type="protein sequence ID" value="KAF0567531.1"/>
    <property type="molecule type" value="Genomic_DNA"/>
</dbReference>
<keyword evidence="2" id="KW-0812">Transmembrane</keyword>
<reference evidence="4 5" key="1">
    <citation type="submission" date="2019-09" db="EMBL/GenBank/DDBJ databases">
        <title>Draft genome sequence of Psychrobacter nivimaris LAMA 639, in search for biotechnological relevant genes.</title>
        <authorList>
            <person name="Lima A.O.S."/>
            <person name="Staloch B.E.K."/>
            <person name="Freitas R.C."/>
            <person name="Niero H."/>
            <person name="Silva M.A.C."/>
        </authorList>
    </citation>
    <scope>NUCLEOTIDE SEQUENCE [LARGE SCALE GENOMIC DNA]</scope>
    <source>
        <strain evidence="4 5">LAMA 639</strain>
    </source>
</reference>